<dbReference type="EMBL" id="MGAF01000037">
    <property type="protein sequence ID" value="OGK40089.1"/>
    <property type="molecule type" value="Genomic_DNA"/>
</dbReference>
<comment type="function">
    <text evidence="4">This protein is one of the early assembly proteins of the 50S ribosomal subunit, although it is not seen to bind rRNA by itself. It is important during the early stages of 50S assembly.</text>
</comment>
<dbReference type="SUPFAM" id="SSF52161">
    <property type="entry name" value="Ribosomal protein L13"/>
    <property type="match status" value="1"/>
</dbReference>
<accession>A0A1F7I9S1</accession>
<reference evidence="5 6" key="1">
    <citation type="journal article" date="2016" name="Nat. Commun.">
        <title>Thousands of microbial genomes shed light on interconnected biogeochemical processes in an aquifer system.</title>
        <authorList>
            <person name="Anantharaman K."/>
            <person name="Brown C.T."/>
            <person name="Hug L.A."/>
            <person name="Sharon I."/>
            <person name="Castelle C.J."/>
            <person name="Probst A.J."/>
            <person name="Thomas B.C."/>
            <person name="Singh A."/>
            <person name="Wilkins M.J."/>
            <person name="Karaoz U."/>
            <person name="Brodie E.L."/>
            <person name="Williams K.H."/>
            <person name="Hubbard S.S."/>
            <person name="Banfield J.F."/>
        </authorList>
    </citation>
    <scope>NUCLEOTIDE SEQUENCE [LARGE SCALE GENOMIC DNA]</scope>
</reference>
<dbReference type="Proteomes" id="UP000179270">
    <property type="component" value="Unassembled WGS sequence"/>
</dbReference>
<dbReference type="GO" id="GO:0005840">
    <property type="term" value="C:ribosome"/>
    <property type="evidence" value="ECO:0007669"/>
    <property type="project" value="UniProtKB-KW"/>
</dbReference>
<evidence type="ECO:0000256" key="4">
    <source>
        <dbReference type="HAMAP-Rule" id="MF_01366"/>
    </source>
</evidence>
<dbReference type="GO" id="GO:0003735">
    <property type="term" value="F:structural constituent of ribosome"/>
    <property type="evidence" value="ECO:0007669"/>
    <property type="project" value="InterPro"/>
</dbReference>
<dbReference type="STRING" id="1802055.A3A74_02705"/>
<dbReference type="AlphaFoldDB" id="A0A1F7I9S1"/>
<protein>
    <recommendedName>
        <fullName evidence="4">Large ribosomal subunit protein uL13</fullName>
    </recommendedName>
</protein>
<gene>
    <name evidence="4" type="primary">rplM</name>
    <name evidence="5" type="ORF">A3A74_02705</name>
</gene>
<dbReference type="GO" id="GO:0006412">
    <property type="term" value="P:translation"/>
    <property type="evidence" value="ECO:0007669"/>
    <property type="project" value="UniProtKB-UniRule"/>
</dbReference>
<evidence type="ECO:0000256" key="3">
    <source>
        <dbReference type="ARBA" id="ARBA00023274"/>
    </source>
</evidence>
<dbReference type="GO" id="GO:0017148">
    <property type="term" value="P:negative regulation of translation"/>
    <property type="evidence" value="ECO:0007669"/>
    <property type="project" value="TreeGrafter"/>
</dbReference>
<comment type="similarity">
    <text evidence="1 4">Belongs to the universal ribosomal protein uL13 family.</text>
</comment>
<sequence length="146" mass="16902">MVRLTQSTKPAKQKDIRRYWHLIDMKRKILGRAVPEAAKLLQGKHKVDYSPYLDSGDFVVIINAKNVIISGKKSQTKLYTSYSGYPGGLKTIRFDDLLRKNPDKLIRHAVSGMLPKNKLRDRRLARLYIFADDKYPYKDKFLSSNS</sequence>
<comment type="subunit">
    <text evidence="4">Part of the 50S ribosomal subunit.</text>
</comment>
<dbReference type="Pfam" id="PF00572">
    <property type="entry name" value="Ribosomal_L13"/>
    <property type="match status" value="1"/>
</dbReference>
<evidence type="ECO:0000313" key="6">
    <source>
        <dbReference type="Proteomes" id="UP000179270"/>
    </source>
</evidence>
<keyword evidence="2 4" id="KW-0689">Ribosomal protein</keyword>
<name>A0A1F7I9S1_9BACT</name>
<evidence type="ECO:0000256" key="2">
    <source>
        <dbReference type="ARBA" id="ARBA00022980"/>
    </source>
</evidence>
<dbReference type="PANTHER" id="PTHR11545:SF2">
    <property type="entry name" value="LARGE RIBOSOMAL SUBUNIT PROTEIN UL13M"/>
    <property type="match status" value="1"/>
</dbReference>
<dbReference type="GO" id="GO:0003729">
    <property type="term" value="F:mRNA binding"/>
    <property type="evidence" value="ECO:0007669"/>
    <property type="project" value="TreeGrafter"/>
</dbReference>
<dbReference type="InterPro" id="IPR036899">
    <property type="entry name" value="Ribosomal_uL13_sf"/>
</dbReference>
<evidence type="ECO:0000256" key="1">
    <source>
        <dbReference type="ARBA" id="ARBA00006227"/>
    </source>
</evidence>
<keyword evidence="3 4" id="KW-0687">Ribonucleoprotein</keyword>
<proteinExistence type="inferred from homology"/>
<dbReference type="PANTHER" id="PTHR11545">
    <property type="entry name" value="RIBOSOMAL PROTEIN L13"/>
    <property type="match status" value="1"/>
</dbReference>
<organism evidence="5 6">
    <name type="scientific">Candidatus Roizmanbacteria bacterium RIFCSPLOWO2_01_FULL_35_13</name>
    <dbReference type="NCBI Taxonomy" id="1802055"/>
    <lineage>
        <taxon>Bacteria</taxon>
        <taxon>Candidatus Roizmaniibacteriota</taxon>
    </lineage>
</organism>
<dbReference type="PIRSF" id="PIRSF002181">
    <property type="entry name" value="Ribosomal_L13"/>
    <property type="match status" value="1"/>
</dbReference>
<dbReference type="NCBIfam" id="TIGR01066">
    <property type="entry name" value="rplM_bact"/>
    <property type="match status" value="1"/>
</dbReference>
<dbReference type="GO" id="GO:1990904">
    <property type="term" value="C:ribonucleoprotein complex"/>
    <property type="evidence" value="ECO:0007669"/>
    <property type="project" value="UniProtKB-KW"/>
</dbReference>
<dbReference type="HAMAP" id="MF_01366">
    <property type="entry name" value="Ribosomal_uL13"/>
    <property type="match status" value="1"/>
</dbReference>
<dbReference type="CDD" id="cd00392">
    <property type="entry name" value="Ribosomal_L13"/>
    <property type="match status" value="1"/>
</dbReference>
<evidence type="ECO:0000313" key="5">
    <source>
        <dbReference type="EMBL" id="OGK40089.1"/>
    </source>
</evidence>
<dbReference type="Gene3D" id="3.90.1180.10">
    <property type="entry name" value="Ribosomal protein L13"/>
    <property type="match status" value="1"/>
</dbReference>
<dbReference type="InterPro" id="IPR005823">
    <property type="entry name" value="Ribosomal_uL13_bac-type"/>
</dbReference>
<comment type="caution">
    <text evidence="5">The sequence shown here is derived from an EMBL/GenBank/DDBJ whole genome shotgun (WGS) entry which is preliminary data.</text>
</comment>
<dbReference type="InterPro" id="IPR005822">
    <property type="entry name" value="Ribosomal_uL13"/>
</dbReference>